<evidence type="ECO:0000313" key="3">
    <source>
        <dbReference type="EMBL" id="RCW74581.1"/>
    </source>
</evidence>
<comment type="similarity">
    <text evidence="1">Belongs to the PhzF family.</text>
</comment>
<dbReference type="GO" id="GO:0005737">
    <property type="term" value="C:cytoplasm"/>
    <property type="evidence" value="ECO:0007669"/>
    <property type="project" value="TreeGrafter"/>
</dbReference>
<dbReference type="AlphaFoldDB" id="A0A368Y2S8"/>
<evidence type="ECO:0000313" key="4">
    <source>
        <dbReference type="Proteomes" id="UP000252884"/>
    </source>
</evidence>
<dbReference type="PIRSF" id="PIRSF016184">
    <property type="entry name" value="PhzC_PhzF"/>
    <property type="match status" value="1"/>
</dbReference>
<dbReference type="PANTHER" id="PTHR13774">
    <property type="entry name" value="PHENAZINE BIOSYNTHESIS PROTEIN"/>
    <property type="match status" value="1"/>
</dbReference>
<dbReference type="NCBIfam" id="TIGR00654">
    <property type="entry name" value="PhzF_family"/>
    <property type="match status" value="1"/>
</dbReference>
<dbReference type="EMBL" id="QPJK01000002">
    <property type="protein sequence ID" value="RCW74581.1"/>
    <property type="molecule type" value="Genomic_DNA"/>
</dbReference>
<dbReference type="Proteomes" id="UP000252884">
    <property type="component" value="Unassembled WGS sequence"/>
</dbReference>
<dbReference type="Pfam" id="PF02567">
    <property type="entry name" value="PhzC-PhzF"/>
    <property type="match status" value="1"/>
</dbReference>
<reference evidence="3 4" key="1">
    <citation type="submission" date="2018-07" db="EMBL/GenBank/DDBJ databases">
        <title>Genomic Encyclopedia of Type Strains, Phase IV (KMG-IV): sequencing the most valuable type-strain genomes for metagenomic binning, comparative biology and taxonomic classification.</title>
        <authorList>
            <person name="Goeker M."/>
        </authorList>
    </citation>
    <scope>NUCLEOTIDE SEQUENCE [LARGE SCALE GENOMIC DNA]</scope>
    <source>
        <strain evidence="3 4">DSM 21634</strain>
    </source>
</reference>
<dbReference type="Gene3D" id="3.10.310.10">
    <property type="entry name" value="Diaminopimelate Epimerase, Chain A, domain 1"/>
    <property type="match status" value="2"/>
</dbReference>
<protein>
    <submittedName>
        <fullName evidence="3">PhzF family phenazine biosynthesis protein</fullName>
    </submittedName>
</protein>
<feature type="active site" evidence="2">
    <location>
        <position position="49"/>
    </location>
</feature>
<gene>
    <name evidence="3" type="ORF">DES41_102904</name>
</gene>
<dbReference type="PANTHER" id="PTHR13774:SF32">
    <property type="entry name" value="ANTISENSE-ENHANCING SEQUENCE 1"/>
    <property type="match status" value="1"/>
</dbReference>
<proteinExistence type="inferred from homology"/>
<name>A0A368Y2S8_9BURK</name>
<evidence type="ECO:0000256" key="1">
    <source>
        <dbReference type="ARBA" id="ARBA00008270"/>
    </source>
</evidence>
<dbReference type="GO" id="GO:0016853">
    <property type="term" value="F:isomerase activity"/>
    <property type="evidence" value="ECO:0007669"/>
    <property type="project" value="TreeGrafter"/>
</dbReference>
<sequence length="305" mass="31921">MSMPSRPFRQVDVFTDQPYYGNPLAVVLDGSGLTDAQMQRFAQWTNLSETTFVLPATEPGADYRLRIFTPGGELPFAGHPTLGSCHAWLAAGGQPRGGETIVQQCGAGLVRIRREGERLAFAAPALKRSAPRPTELAQVASALGLKAAQIVSSQVLDNGPVWFTLLLDDPTTVLRLQPDHVVLKALGHKIGVAALDGAAATPLIARGNREARAFGASAPAPTEAPSLVVRAFAAASGILEDPVTGSLNASLAQWLIADEHIAAPYVATQGACLGRDGMVHIARDAEGQVWVGGHSVVCIAGTVTL</sequence>
<organism evidence="3 4">
    <name type="scientific">Pseudorhodoferax soli</name>
    <dbReference type="NCBI Taxonomy" id="545864"/>
    <lineage>
        <taxon>Bacteria</taxon>
        <taxon>Pseudomonadati</taxon>
        <taxon>Pseudomonadota</taxon>
        <taxon>Betaproteobacteria</taxon>
        <taxon>Burkholderiales</taxon>
        <taxon>Comamonadaceae</taxon>
    </lineage>
</organism>
<accession>A0A368Y2S8</accession>
<dbReference type="InterPro" id="IPR003719">
    <property type="entry name" value="Phenazine_PhzF-like"/>
</dbReference>
<dbReference type="SUPFAM" id="SSF54506">
    <property type="entry name" value="Diaminopimelate epimerase-like"/>
    <property type="match status" value="1"/>
</dbReference>
<comment type="caution">
    <text evidence="3">The sequence shown here is derived from an EMBL/GenBank/DDBJ whole genome shotgun (WGS) entry which is preliminary data.</text>
</comment>
<evidence type="ECO:0000256" key="2">
    <source>
        <dbReference type="PIRSR" id="PIRSR016184-1"/>
    </source>
</evidence>
<keyword evidence="4" id="KW-1185">Reference proteome</keyword>